<dbReference type="AlphaFoldDB" id="A0A8S9HMS5"/>
<dbReference type="Proteomes" id="UP000712281">
    <property type="component" value="Unassembled WGS sequence"/>
</dbReference>
<proteinExistence type="predicted"/>
<evidence type="ECO:0000313" key="1">
    <source>
        <dbReference type="EMBL" id="KAF2558227.1"/>
    </source>
</evidence>
<name>A0A8S9HMS5_BRACR</name>
<evidence type="ECO:0000313" key="2">
    <source>
        <dbReference type="Proteomes" id="UP000712281"/>
    </source>
</evidence>
<sequence>MCMMTPGSCKYPFSFLVSTRLAPMLYVRGWVSIDARVEVSIVARSQMLIDEEELVSIDAARFSLRIVPSKRVGSKKKSNFS</sequence>
<dbReference type="EMBL" id="QGKW02001940">
    <property type="protein sequence ID" value="KAF2558227.1"/>
    <property type="molecule type" value="Genomic_DNA"/>
</dbReference>
<gene>
    <name evidence="1" type="ORF">F2Q68_00017136</name>
</gene>
<protein>
    <submittedName>
        <fullName evidence="1">Uncharacterized protein</fullName>
    </submittedName>
</protein>
<organism evidence="1 2">
    <name type="scientific">Brassica cretica</name>
    <name type="common">Mustard</name>
    <dbReference type="NCBI Taxonomy" id="69181"/>
    <lineage>
        <taxon>Eukaryota</taxon>
        <taxon>Viridiplantae</taxon>
        <taxon>Streptophyta</taxon>
        <taxon>Embryophyta</taxon>
        <taxon>Tracheophyta</taxon>
        <taxon>Spermatophyta</taxon>
        <taxon>Magnoliopsida</taxon>
        <taxon>eudicotyledons</taxon>
        <taxon>Gunneridae</taxon>
        <taxon>Pentapetalae</taxon>
        <taxon>rosids</taxon>
        <taxon>malvids</taxon>
        <taxon>Brassicales</taxon>
        <taxon>Brassicaceae</taxon>
        <taxon>Brassiceae</taxon>
        <taxon>Brassica</taxon>
    </lineage>
</organism>
<comment type="caution">
    <text evidence="1">The sequence shown here is derived from an EMBL/GenBank/DDBJ whole genome shotgun (WGS) entry which is preliminary data.</text>
</comment>
<reference evidence="1" key="1">
    <citation type="submission" date="2019-12" db="EMBL/GenBank/DDBJ databases">
        <title>Genome sequencing and annotation of Brassica cretica.</title>
        <authorList>
            <person name="Studholme D.J."/>
            <person name="Sarris P.F."/>
        </authorList>
    </citation>
    <scope>NUCLEOTIDE SEQUENCE</scope>
    <source>
        <strain evidence="1">PFS-001/15</strain>
        <tissue evidence="1">Leaf</tissue>
    </source>
</reference>
<accession>A0A8S9HMS5</accession>